<reference evidence="2" key="1">
    <citation type="journal article" date="2010" name="Genome Biol.">
        <title>Genome sequence of the necrotrophic plant pathogen Pythium ultimum reveals original pathogenicity mechanisms and effector repertoire.</title>
        <authorList>
            <person name="Levesque C.A."/>
            <person name="Brouwer H."/>
            <person name="Cano L."/>
            <person name="Hamilton J.P."/>
            <person name="Holt C."/>
            <person name="Huitema E."/>
            <person name="Raffaele S."/>
            <person name="Robideau G.P."/>
            <person name="Thines M."/>
            <person name="Win J."/>
            <person name="Zerillo M.M."/>
            <person name="Beakes G.W."/>
            <person name="Boore J.L."/>
            <person name="Busam D."/>
            <person name="Dumas B."/>
            <person name="Ferriera S."/>
            <person name="Fuerstenberg S.I."/>
            <person name="Gachon C.M."/>
            <person name="Gaulin E."/>
            <person name="Govers F."/>
            <person name="Grenville-Briggs L."/>
            <person name="Horner N."/>
            <person name="Hostetler J."/>
            <person name="Jiang R.H."/>
            <person name="Johnson J."/>
            <person name="Krajaejun T."/>
            <person name="Lin H."/>
            <person name="Meijer H.J."/>
            <person name="Moore B."/>
            <person name="Morris P."/>
            <person name="Phuntmart V."/>
            <person name="Puiu D."/>
            <person name="Shetty J."/>
            <person name="Stajich J.E."/>
            <person name="Tripathy S."/>
            <person name="Wawra S."/>
            <person name="van West P."/>
            <person name="Whitty B.R."/>
            <person name="Coutinho P.M."/>
            <person name="Henrissat B."/>
            <person name="Martin F."/>
            <person name="Thomas P.D."/>
            <person name="Tyler B.M."/>
            <person name="De Vries R.P."/>
            <person name="Kamoun S."/>
            <person name="Yandell M."/>
            <person name="Tisserat N."/>
            <person name="Buell C.R."/>
        </authorList>
    </citation>
    <scope>NUCLEOTIDE SEQUENCE</scope>
    <source>
        <strain evidence="2">DAOM:BR144</strain>
    </source>
</reference>
<sequence>MTDGGDQYIPQIRLTREERERYDESVSIALGEAVSEFSNFNGYIDTNDWSLVRKRKQMSVYRSLQPNDEPYATLMVGSGLIPGTLEEVMDGLYCDNTADLRAVKTLLKYKFLDGAVLNVTKQRTPDAPFNFTGIKWFAAKAPWGLTQHRDLLTYERMGTTVDENGNELAYHVLQSISRPEWPVESVKGVKRERTTTVYLYRRHQNNRVQCFLWGKVYDIGSISQRQRVAEYIIAGTWLNVVRSVDCAEAKKCSKLMAVTEGSSWSSNTCHICAKRPGFFESHRTCAGCSEVKRLSILLKQSVNF</sequence>
<evidence type="ECO:0008006" key="3">
    <source>
        <dbReference type="Google" id="ProtNLM"/>
    </source>
</evidence>
<dbReference type="InterPro" id="IPR052727">
    <property type="entry name" value="Rab4/Rab5_effector"/>
</dbReference>
<reference evidence="2" key="2">
    <citation type="submission" date="2010-04" db="EMBL/GenBank/DDBJ databases">
        <authorList>
            <person name="Buell R."/>
            <person name="Hamilton J."/>
            <person name="Hostetler J."/>
        </authorList>
    </citation>
    <scope>NUCLEOTIDE SEQUENCE [LARGE SCALE GENOMIC DNA]</scope>
    <source>
        <strain evidence="2">DAOM:BR144</strain>
    </source>
</reference>
<dbReference type="Proteomes" id="UP000019132">
    <property type="component" value="Unassembled WGS sequence"/>
</dbReference>
<name>K3X131_GLOUD</name>
<dbReference type="OMA" id="NTCHICA"/>
<dbReference type="AlphaFoldDB" id="K3X131"/>
<dbReference type="VEuPathDB" id="FungiDB:PYU1_G010907"/>
<evidence type="ECO:0000313" key="2">
    <source>
        <dbReference type="Proteomes" id="UP000019132"/>
    </source>
</evidence>
<protein>
    <recommendedName>
        <fullName evidence="3">START domain-containing protein</fullName>
    </recommendedName>
</protein>
<dbReference type="PANTHER" id="PTHR13510:SF44">
    <property type="entry name" value="RABENOSYN-5"/>
    <property type="match status" value="1"/>
</dbReference>
<dbReference type="InterPro" id="IPR023393">
    <property type="entry name" value="START-like_dom_sf"/>
</dbReference>
<dbReference type="SUPFAM" id="SSF55961">
    <property type="entry name" value="Bet v1-like"/>
    <property type="match status" value="1"/>
</dbReference>
<dbReference type="InParanoid" id="K3X131"/>
<accession>K3X131</accession>
<proteinExistence type="predicted"/>
<dbReference type="EnsemblProtists" id="PYU1_T010930">
    <property type="protein sequence ID" value="PYU1_T010930"/>
    <property type="gene ID" value="PYU1_G010907"/>
</dbReference>
<reference evidence="1" key="3">
    <citation type="submission" date="2015-02" db="UniProtKB">
        <authorList>
            <consortium name="EnsemblProtists"/>
        </authorList>
    </citation>
    <scope>IDENTIFICATION</scope>
    <source>
        <strain evidence="1">DAOM BR144</strain>
    </source>
</reference>
<dbReference type="eggNOG" id="ENOG502R4FX">
    <property type="taxonomic scope" value="Eukaryota"/>
</dbReference>
<dbReference type="EMBL" id="GL376590">
    <property type="status" value="NOT_ANNOTATED_CDS"/>
    <property type="molecule type" value="Genomic_DNA"/>
</dbReference>
<keyword evidence="2" id="KW-1185">Reference proteome</keyword>
<organism evidence="1 2">
    <name type="scientific">Globisporangium ultimum (strain ATCC 200006 / CBS 805.95 / DAOM BR144)</name>
    <name type="common">Pythium ultimum</name>
    <dbReference type="NCBI Taxonomy" id="431595"/>
    <lineage>
        <taxon>Eukaryota</taxon>
        <taxon>Sar</taxon>
        <taxon>Stramenopiles</taxon>
        <taxon>Oomycota</taxon>
        <taxon>Peronosporomycetes</taxon>
        <taxon>Pythiales</taxon>
        <taxon>Pythiaceae</taxon>
        <taxon>Globisporangium</taxon>
    </lineage>
</organism>
<dbReference type="PANTHER" id="PTHR13510">
    <property type="entry name" value="FYVE-FINGER-CONTAINING RAB5 EFFECTOR PROTEIN RABENOSYN-5-RELATED"/>
    <property type="match status" value="1"/>
</dbReference>
<dbReference type="Gene3D" id="3.30.530.20">
    <property type="match status" value="1"/>
</dbReference>
<evidence type="ECO:0000313" key="1">
    <source>
        <dbReference type="EnsemblProtists" id="PYU1_T010930"/>
    </source>
</evidence>
<dbReference type="HOGENOM" id="CLU_015303_1_0_1"/>